<organism evidence="2 3">
    <name type="scientific">Cyclobacterium xiamenense</name>
    <dbReference type="NCBI Taxonomy" id="1297121"/>
    <lineage>
        <taxon>Bacteria</taxon>
        <taxon>Pseudomonadati</taxon>
        <taxon>Bacteroidota</taxon>
        <taxon>Cytophagia</taxon>
        <taxon>Cytophagales</taxon>
        <taxon>Cyclobacteriaceae</taxon>
        <taxon>Cyclobacterium</taxon>
    </lineage>
</organism>
<proteinExistence type="predicted"/>
<dbReference type="SUPFAM" id="SSF109604">
    <property type="entry name" value="HD-domain/PDEase-like"/>
    <property type="match status" value="1"/>
</dbReference>
<dbReference type="AlphaFoldDB" id="A0A1H6Y672"/>
<evidence type="ECO:0000259" key="1">
    <source>
        <dbReference type="SMART" id="SM00471"/>
    </source>
</evidence>
<evidence type="ECO:0000313" key="2">
    <source>
        <dbReference type="EMBL" id="SEJ36731.1"/>
    </source>
</evidence>
<dbReference type="GO" id="GO:0008832">
    <property type="term" value="F:dGTPase activity"/>
    <property type="evidence" value="ECO:0007669"/>
    <property type="project" value="TreeGrafter"/>
</dbReference>
<accession>A0A1H6Y672</accession>
<dbReference type="InterPro" id="IPR006674">
    <property type="entry name" value="HD_domain"/>
</dbReference>
<evidence type="ECO:0000313" key="3">
    <source>
        <dbReference type="Proteomes" id="UP000199403"/>
    </source>
</evidence>
<sequence length="413" mass="47441">MKRTLKSHKIINDPVYGFITIPSELIFAVIDHPYFQRLRRIKQLGLTDMVYPGALHTRFHHALGAMHLMSITLDQLRTKGIEISEQEYEAALIAILLHDIGHGPFSHALESVLLKGQHHESLSLLFFDNLNEQFHGQLSLARKIFVGSYERKFFHQLVSSQLDIDRLDYLQRDCYFTGVSEGTIGADRIIKMMTIVDDRLVIEEKGIYSIENFLSARRLMYWQVYLHKTTVCAEKMLINLILRAKELVISGSTLAGSTELLQFLSRDLSQENPSGIPDWLDDFSQLDDYDIWGAIKLWKNDKDLVLREISHMFLTRNLFKIQLVNHPFSAEAISQLKESVQSKLSISEQELRYFFSAGEISNYGYLAEDKILILTKKGEVIDVAMAADLPNIKAMSKIVKKYYACHAKNLTLR</sequence>
<dbReference type="PANTHER" id="PTHR11373">
    <property type="entry name" value="DEOXYNUCLEOSIDE TRIPHOSPHATE TRIPHOSPHOHYDROLASE"/>
    <property type="match status" value="1"/>
</dbReference>
<dbReference type="STRING" id="1416801.SAMN05192553_103500"/>
<dbReference type="InterPro" id="IPR003607">
    <property type="entry name" value="HD/PDEase_dom"/>
</dbReference>
<dbReference type="SMART" id="SM00471">
    <property type="entry name" value="HDc"/>
    <property type="match status" value="1"/>
</dbReference>
<dbReference type="Gene3D" id="1.10.3210.10">
    <property type="entry name" value="Hypothetical protein af1432"/>
    <property type="match status" value="1"/>
</dbReference>
<dbReference type="EMBL" id="FNZH01000003">
    <property type="protein sequence ID" value="SEJ36731.1"/>
    <property type="molecule type" value="Genomic_DNA"/>
</dbReference>
<gene>
    <name evidence="2" type="ORF">SAMN05192553_103500</name>
</gene>
<keyword evidence="3" id="KW-1185">Reference proteome</keyword>
<reference evidence="3" key="1">
    <citation type="submission" date="2016-10" db="EMBL/GenBank/DDBJ databases">
        <authorList>
            <person name="Varghese N."/>
            <person name="Submissions S."/>
        </authorList>
    </citation>
    <scope>NUCLEOTIDE SEQUENCE [LARGE SCALE GENOMIC DNA]</scope>
    <source>
        <strain evidence="3">IBRC-M 10761</strain>
    </source>
</reference>
<dbReference type="Proteomes" id="UP000199403">
    <property type="component" value="Unassembled WGS sequence"/>
</dbReference>
<dbReference type="CDD" id="cd00077">
    <property type="entry name" value="HDc"/>
    <property type="match status" value="1"/>
</dbReference>
<dbReference type="GO" id="GO:0006203">
    <property type="term" value="P:dGTP catabolic process"/>
    <property type="evidence" value="ECO:0007669"/>
    <property type="project" value="TreeGrafter"/>
</dbReference>
<dbReference type="PANTHER" id="PTHR11373:SF4">
    <property type="entry name" value="DEOXYNUCLEOSIDE TRIPHOSPHATE TRIPHOSPHOHYDROLASE SAMHD1"/>
    <property type="match status" value="1"/>
</dbReference>
<protein>
    <recommendedName>
        <fullName evidence="1">HD/PDEase domain-containing protein</fullName>
    </recommendedName>
</protein>
<name>A0A1H6Y672_9BACT</name>
<dbReference type="Pfam" id="PF01966">
    <property type="entry name" value="HD"/>
    <property type="match status" value="1"/>
</dbReference>
<dbReference type="Pfam" id="PF19276">
    <property type="entry name" value="HD_assoc_2"/>
    <property type="match status" value="1"/>
</dbReference>
<feature type="domain" description="HD/PDEase" evidence="1">
    <location>
        <begin position="54"/>
        <end position="179"/>
    </location>
</feature>
<dbReference type="InterPro" id="IPR050135">
    <property type="entry name" value="dGTPase-like"/>
</dbReference>
<dbReference type="InterPro" id="IPR045509">
    <property type="entry name" value="HD_assoc_2"/>
</dbReference>